<dbReference type="Gene3D" id="3.30.450.20">
    <property type="entry name" value="PAS domain"/>
    <property type="match status" value="3"/>
</dbReference>
<feature type="domain" description="PAS" evidence="10">
    <location>
        <begin position="245"/>
        <end position="289"/>
    </location>
</feature>
<dbReference type="CDD" id="cd00075">
    <property type="entry name" value="HATPase"/>
    <property type="match status" value="1"/>
</dbReference>
<dbReference type="SUPFAM" id="SSF55874">
    <property type="entry name" value="ATPase domain of HSP90 chaperone/DNA topoisomerase II/histidine kinase"/>
    <property type="match status" value="1"/>
</dbReference>
<dbReference type="InterPro" id="IPR000014">
    <property type="entry name" value="PAS"/>
</dbReference>
<dbReference type="InterPro" id="IPR036097">
    <property type="entry name" value="HisK_dim/P_sf"/>
</dbReference>
<dbReference type="SUPFAM" id="SSF55785">
    <property type="entry name" value="PYP-like sensor domain (PAS domain)"/>
    <property type="match status" value="3"/>
</dbReference>
<comment type="caution">
    <text evidence="12">The sequence shown here is derived from an EMBL/GenBank/DDBJ whole genome shotgun (WGS) entry which is preliminary data.</text>
</comment>
<dbReference type="NCBIfam" id="TIGR00229">
    <property type="entry name" value="sensory_box"/>
    <property type="match status" value="2"/>
</dbReference>
<dbReference type="InterPro" id="IPR003594">
    <property type="entry name" value="HATPase_dom"/>
</dbReference>
<dbReference type="GO" id="GO:0005524">
    <property type="term" value="F:ATP binding"/>
    <property type="evidence" value="ECO:0007669"/>
    <property type="project" value="UniProtKB-KW"/>
</dbReference>
<keyword evidence="4" id="KW-0808">Transferase</keyword>
<reference evidence="12 13" key="1">
    <citation type="submission" date="2017-05" db="EMBL/GenBank/DDBJ databases">
        <title>Functional genome analysis of Paenibacillus pasadenensis strain R16: insights on endophytic life style and antifungal activity.</title>
        <authorList>
            <person name="Passera A."/>
            <person name="Marcolungo L."/>
            <person name="Casati P."/>
            <person name="Brasca M."/>
            <person name="Quaglino F."/>
            <person name="Delledonne M."/>
        </authorList>
    </citation>
    <scope>NUCLEOTIDE SEQUENCE [LARGE SCALE GENOMIC DNA]</scope>
    <source>
        <strain evidence="12 13">R16</strain>
    </source>
</reference>
<dbReference type="InterPro" id="IPR000700">
    <property type="entry name" value="PAS-assoc_C"/>
</dbReference>
<dbReference type="PANTHER" id="PTHR43065">
    <property type="entry name" value="SENSOR HISTIDINE KINASE"/>
    <property type="match status" value="1"/>
</dbReference>
<evidence type="ECO:0000256" key="1">
    <source>
        <dbReference type="ARBA" id="ARBA00000085"/>
    </source>
</evidence>
<dbReference type="PROSITE" id="PS50109">
    <property type="entry name" value="HIS_KIN"/>
    <property type="match status" value="1"/>
</dbReference>
<name>A0A2N5N9N6_9BACL</name>
<dbReference type="Proteomes" id="UP000234789">
    <property type="component" value="Unassembled WGS sequence"/>
</dbReference>
<evidence type="ECO:0000256" key="6">
    <source>
        <dbReference type="ARBA" id="ARBA00022777"/>
    </source>
</evidence>
<dbReference type="PROSITE" id="PS50112">
    <property type="entry name" value="PAS"/>
    <property type="match status" value="3"/>
</dbReference>
<dbReference type="Pfam" id="PF00512">
    <property type="entry name" value="HisKA"/>
    <property type="match status" value="1"/>
</dbReference>
<keyword evidence="6 12" id="KW-0418">Kinase</keyword>
<comment type="catalytic activity">
    <reaction evidence="1">
        <text>ATP + protein L-histidine = ADP + protein N-phospho-L-histidine.</text>
        <dbReference type="EC" id="2.7.13.3"/>
    </reaction>
</comment>
<dbReference type="GO" id="GO:0000155">
    <property type="term" value="F:phosphorelay sensor kinase activity"/>
    <property type="evidence" value="ECO:0007669"/>
    <property type="project" value="InterPro"/>
</dbReference>
<dbReference type="PROSITE" id="PS50113">
    <property type="entry name" value="PAC"/>
    <property type="match status" value="1"/>
</dbReference>
<dbReference type="InterPro" id="IPR004358">
    <property type="entry name" value="Sig_transdc_His_kin-like_C"/>
</dbReference>
<evidence type="ECO:0000259" key="10">
    <source>
        <dbReference type="PROSITE" id="PS50112"/>
    </source>
</evidence>
<dbReference type="CDD" id="cd00130">
    <property type="entry name" value="PAS"/>
    <property type="match status" value="3"/>
</dbReference>
<evidence type="ECO:0000313" key="12">
    <source>
        <dbReference type="EMBL" id="PLT47044.1"/>
    </source>
</evidence>
<dbReference type="SMART" id="SM00091">
    <property type="entry name" value="PAS"/>
    <property type="match status" value="3"/>
</dbReference>
<dbReference type="PRINTS" id="PR00344">
    <property type="entry name" value="BCTRLSENSOR"/>
</dbReference>
<dbReference type="SMART" id="SM00388">
    <property type="entry name" value="HisKA"/>
    <property type="match status" value="1"/>
</dbReference>
<feature type="domain" description="PAC" evidence="11">
    <location>
        <begin position="193"/>
        <end position="244"/>
    </location>
</feature>
<proteinExistence type="predicted"/>
<dbReference type="InterPro" id="IPR013656">
    <property type="entry name" value="PAS_4"/>
</dbReference>
<dbReference type="EMBL" id="NFEZ01000003">
    <property type="protein sequence ID" value="PLT47044.1"/>
    <property type="molecule type" value="Genomic_DNA"/>
</dbReference>
<sequence>MDRELREEMDLALLWDKVEEAVYVLDPEWRFIYANRMTEHFAGKPREQLIGTLLWDLFPANWVERAKPVFEQAAATGRSSRFEEYSPESDRWYAVQALPLPPGLAVVLREITAERKNSQRLDQRYESLFRQNQDSVFQMDLEGRFVLVNPAMAAITGYSERELIGSSFEPLLHPDELPEAREHFRLAAAGQPQYREYRIINSQGHELYGQVTKFPIVVDGHVIGIFGMGRDVTLQKRSELKIREAERRLRSLIAHHSDAILELDNDGKVRECNPAGLKLLGAQPEELAGMRLDELMKLDEERRDELTRLWDGADCQMSPLALPLPLRSGETILAEVEFVPILIHGQRDGAYLILKDLTQKLETEKLLLKSEKLQTAGQLAAAVAHEIRNPLTSLKGFVRLLETYNERPEKAYMFQILQEEISRIDSITNELLMLAKPQKSIVKQVRLDGILEAVATLMSPQALLKSIELRLEPLPEAVVLGEEYGIKQVFVNLVKNAIEVMEQGEIRIELEAAAEGWHVRVADEGGGMPEECLDRLGEPFYSTKEKGTGLGLMVTKRILEAHDGTIEFRSRRHVGTVVEVYLPRESPLQKRRIAEAGELPGDRLRLAGADRLGYSGKSEERGEPG</sequence>
<evidence type="ECO:0000256" key="3">
    <source>
        <dbReference type="ARBA" id="ARBA00022553"/>
    </source>
</evidence>
<evidence type="ECO:0000256" key="7">
    <source>
        <dbReference type="ARBA" id="ARBA00022840"/>
    </source>
</evidence>
<dbReference type="AlphaFoldDB" id="A0A2N5N9N6"/>
<dbReference type="InterPro" id="IPR005467">
    <property type="entry name" value="His_kinase_dom"/>
</dbReference>
<evidence type="ECO:0000313" key="13">
    <source>
        <dbReference type="Proteomes" id="UP000234789"/>
    </source>
</evidence>
<dbReference type="Gene3D" id="3.30.565.10">
    <property type="entry name" value="Histidine kinase-like ATPase, C-terminal domain"/>
    <property type="match status" value="1"/>
</dbReference>
<evidence type="ECO:0000259" key="9">
    <source>
        <dbReference type="PROSITE" id="PS50109"/>
    </source>
</evidence>
<keyword evidence="8" id="KW-0902">Two-component regulatory system</keyword>
<dbReference type="InterPro" id="IPR003661">
    <property type="entry name" value="HisK_dim/P_dom"/>
</dbReference>
<dbReference type="Gene3D" id="1.10.287.130">
    <property type="match status" value="1"/>
</dbReference>
<protein>
    <recommendedName>
        <fullName evidence="2">histidine kinase</fullName>
        <ecNumber evidence="2">2.7.13.3</ecNumber>
    </recommendedName>
</protein>
<feature type="domain" description="Histidine kinase" evidence="9">
    <location>
        <begin position="382"/>
        <end position="586"/>
    </location>
</feature>
<dbReference type="SMART" id="SM00387">
    <property type="entry name" value="HATPase_c"/>
    <property type="match status" value="1"/>
</dbReference>
<evidence type="ECO:0000256" key="8">
    <source>
        <dbReference type="ARBA" id="ARBA00023012"/>
    </source>
</evidence>
<evidence type="ECO:0000259" key="11">
    <source>
        <dbReference type="PROSITE" id="PS50113"/>
    </source>
</evidence>
<keyword evidence="13" id="KW-1185">Reference proteome</keyword>
<keyword evidence="7" id="KW-0067">ATP-binding</keyword>
<gene>
    <name evidence="12" type="ORF">B8V81_1268</name>
</gene>
<keyword evidence="5" id="KW-0547">Nucleotide-binding</keyword>
<accession>A0A2N5N9N6</accession>
<evidence type="ECO:0000256" key="4">
    <source>
        <dbReference type="ARBA" id="ARBA00022679"/>
    </source>
</evidence>
<dbReference type="RefSeq" id="WP_052333298.1">
    <property type="nucleotide sequence ID" value="NZ_BIMM01000019.1"/>
</dbReference>
<dbReference type="EC" id="2.7.13.3" evidence="2"/>
<dbReference type="InterPro" id="IPR035965">
    <property type="entry name" value="PAS-like_dom_sf"/>
</dbReference>
<dbReference type="PANTHER" id="PTHR43065:SF10">
    <property type="entry name" value="PEROXIDE STRESS-ACTIVATED HISTIDINE KINASE MAK3"/>
    <property type="match status" value="1"/>
</dbReference>
<evidence type="ECO:0000256" key="2">
    <source>
        <dbReference type="ARBA" id="ARBA00012438"/>
    </source>
</evidence>
<dbReference type="Pfam" id="PF02518">
    <property type="entry name" value="HATPase_c"/>
    <property type="match status" value="1"/>
</dbReference>
<feature type="domain" description="PAS" evidence="10">
    <location>
        <begin position="121"/>
        <end position="191"/>
    </location>
</feature>
<evidence type="ECO:0000256" key="5">
    <source>
        <dbReference type="ARBA" id="ARBA00022741"/>
    </source>
</evidence>
<keyword evidence="3" id="KW-0597">Phosphoprotein</keyword>
<dbReference type="InterPro" id="IPR036890">
    <property type="entry name" value="HATPase_C_sf"/>
</dbReference>
<feature type="domain" description="PAS" evidence="10">
    <location>
        <begin position="7"/>
        <end position="77"/>
    </location>
</feature>
<dbReference type="Pfam" id="PF08448">
    <property type="entry name" value="PAS_4"/>
    <property type="match status" value="3"/>
</dbReference>
<organism evidence="12 13">
    <name type="scientific">Paenibacillus pasadenensis</name>
    <dbReference type="NCBI Taxonomy" id="217090"/>
    <lineage>
        <taxon>Bacteria</taxon>
        <taxon>Bacillati</taxon>
        <taxon>Bacillota</taxon>
        <taxon>Bacilli</taxon>
        <taxon>Bacillales</taxon>
        <taxon>Paenibacillaceae</taxon>
        <taxon>Paenibacillus</taxon>
    </lineage>
</organism>
<dbReference type="SUPFAM" id="SSF47384">
    <property type="entry name" value="Homodimeric domain of signal transducing histidine kinase"/>
    <property type="match status" value="1"/>
</dbReference>
<dbReference type="CDD" id="cd00082">
    <property type="entry name" value="HisKA"/>
    <property type="match status" value="1"/>
</dbReference>